<gene>
    <name evidence="1" type="ORF">EAS62_28380</name>
</gene>
<dbReference type="Proteomes" id="UP000289946">
    <property type="component" value="Unassembled WGS sequence"/>
</dbReference>
<reference evidence="1 2" key="1">
    <citation type="submission" date="2018-10" db="EMBL/GenBank/DDBJ databases">
        <title>Bradyrhizobium sp. nov., isolated from effective nodules of peanut in China.</title>
        <authorList>
            <person name="Li Y."/>
        </authorList>
    </citation>
    <scope>NUCLEOTIDE SEQUENCE [LARGE SCALE GENOMIC DNA]</scope>
    <source>
        <strain evidence="1 2">CCBAU 51781</strain>
    </source>
</reference>
<dbReference type="InterPro" id="IPR021734">
    <property type="entry name" value="DUF3303"/>
</dbReference>
<comment type="caution">
    <text evidence="1">The sequence shown here is derived from an EMBL/GenBank/DDBJ whole genome shotgun (WGS) entry which is preliminary data.</text>
</comment>
<protein>
    <submittedName>
        <fullName evidence="1">DUF3303 domain-containing protein</fullName>
    </submittedName>
</protein>
<keyword evidence="2" id="KW-1185">Reference proteome</keyword>
<evidence type="ECO:0000313" key="1">
    <source>
        <dbReference type="EMBL" id="RXG90467.1"/>
    </source>
</evidence>
<dbReference type="EMBL" id="RDRA01000017">
    <property type="protein sequence ID" value="RXG90467.1"/>
    <property type="molecule type" value="Genomic_DNA"/>
</dbReference>
<sequence length="114" mass="12949">MLFMVVEHFKNGDGLAVYSRMREKPTTGPGGELVPGKWKPSTCPEGLKVQGSWIEPSFNRCFQLMECDDLALFQKWILSASNDLIDFEIVPVRTAAETRELIAPYVDRAQFKRP</sequence>
<dbReference type="Pfam" id="PF11746">
    <property type="entry name" value="DUF3303"/>
    <property type="match status" value="1"/>
</dbReference>
<name>A0ABY0DER0_9BRAD</name>
<evidence type="ECO:0000313" key="2">
    <source>
        <dbReference type="Proteomes" id="UP000289946"/>
    </source>
</evidence>
<proteinExistence type="predicted"/>
<accession>A0ABY0DER0</accession>
<organism evidence="1 2">
    <name type="scientific">Bradyrhizobium zhanjiangense</name>
    <dbReference type="NCBI Taxonomy" id="1325107"/>
    <lineage>
        <taxon>Bacteria</taxon>
        <taxon>Pseudomonadati</taxon>
        <taxon>Pseudomonadota</taxon>
        <taxon>Alphaproteobacteria</taxon>
        <taxon>Hyphomicrobiales</taxon>
        <taxon>Nitrobacteraceae</taxon>
        <taxon>Bradyrhizobium</taxon>
    </lineage>
</organism>